<gene>
    <name evidence="5" type="ORF">F3087_26850</name>
</gene>
<dbReference type="PANTHER" id="PTHR43580">
    <property type="entry name" value="OXIDOREDUCTASE GLYR1-RELATED"/>
    <property type="match status" value="1"/>
</dbReference>
<dbReference type="OrthoDB" id="4029976at2"/>
<dbReference type="SUPFAM" id="SSF51735">
    <property type="entry name" value="NAD(P)-binding Rossmann-fold domains"/>
    <property type="match status" value="1"/>
</dbReference>
<feature type="domain" description="6-phosphogluconate dehydrogenase NADP-binding" evidence="3">
    <location>
        <begin position="14"/>
        <end position="161"/>
    </location>
</feature>
<dbReference type="Gene3D" id="1.10.1040.10">
    <property type="entry name" value="N-(1-d-carboxylethyl)-l-norvaline Dehydrogenase, domain 2"/>
    <property type="match status" value="1"/>
</dbReference>
<proteinExistence type="inferred from homology"/>
<evidence type="ECO:0000259" key="4">
    <source>
        <dbReference type="Pfam" id="PF21761"/>
    </source>
</evidence>
<keyword evidence="2" id="KW-0560">Oxidoreductase</keyword>
<dbReference type="GO" id="GO:0050661">
    <property type="term" value="F:NADP binding"/>
    <property type="evidence" value="ECO:0007669"/>
    <property type="project" value="InterPro"/>
</dbReference>
<dbReference type="PIRSF" id="PIRSF000103">
    <property type="entry name" value="HIBADH"/>
    <property type="match status" value="1"/>
</dbReference>
<evidence type="ECO:0000256" key="2">
    <source>
        <dbReference type="ARBA" id="ARBA00023002"/>
    </source>
</evidence>
<dbReference type="InterPro" id="IPR015815">
    <property type="entry name" value="HIBADH-related"/>
</dbReference>
<feature type="domain" description="NADPH-dependent reductive aminase-like C-terminal" evidence="4">
    <location>
        <begin position="169"/>
        <end position="298"/>
    </location>
</feature>
<evidence type="ECO:0000259" key="3">
    <source>
        <dbReference type="Pfam" id="PF03446"/>
    </source>
</evidence>
<comment type="caution">
    <text evidence="5">The sequence shown here is derived from an EMBL/GenBank/DDBJ whole genome shotgun (WGS) entry which is preliminary data.</text>
</comment>
<dbReference type="AlphaFoldDB" id="A0A5N0EFL9"/>
<dbReference type="Pfam" id="PF21761">
    <property type="entry name" value="RedAm-like_C"/>
    <property type="match status" value="1"/>
</dbReference>
<keyword evidence="6" id="KW-1185">Reference proteome</keyword>
<accession>A0A5N0EFL9</accession>
<dbReference type="PANTHER" id="PTHR43580:SF2">
    <property type="entry name" value="CYTOKINE-LIKE NUCLEAR FACTOR N-PAC"/>
    <property type="match status" value="1"/>
</dbReference>
<dbReference type="Gene3D" id="3.40.50.720">
    <property type="entry name" value="NAD(P)-binding Rossmann-like Domain"/>
    <property type="match status" value="1"/>
</dbReference>
<name>A0A5N0EFL9_9NOCA</name>
<dbReference type="Pfam" id="PF03446">
    <property type="entry name" value="NAD_binding_2"/>
    <property type="match status" value="1"/>
</dbReference>
<dbReference type="InterPro" id="IPR013328">
    <property type="entry name" value="6PGD_dom2"/>
</dbReference>
<evidence type="ECO:0000313" key="6">
    <source>
        <dbReference type="Proteomes" id="UP000323876"/>
    </source>
</evidence>
<dbReference type="RefSeq" id="WP_150404782.1">
    <property type="nucleotide sequence ID" value="NZ_VXLC01000014.1"/>
</dbReference>
<dbReference type="InterPro" id="IPR036291">
    <property type="entry name" value="NAD(P)-bd_dom_sf"/>
</dbReference>
<evidence type="ECO:0000313" key="5">
    <source>
        <dbReference type="EMBL" id="KAA8886211.1"/>
    </source>
</evidence>
<evidence type="ECO:0000256" key="1">
    <source>
        <dbReference type="ARBA" id="ARBA00009080"/>
    </source>
</evidence>
<comment type="similarity">
    <text evidence="1">Belongs to the HIBADH-related family.</text>
</comment>
<organism evidence="5 6">
    <name type="scientific">Nocardia colli</name>
    <dbReference type="NCBI Taxonomy" id="2545717"/>
    <lineage>
        <taxon>Bacteria</taxon>
        <taxon>Bacillati</taxon>
        <taxon>Actinomycetota</taxon>
        <taxon>Actinomycetes</taxon>
        <taxon>Mycobacteriales</taxon>
        <taxon>Nocardiaceae</taxon>
        <taxon>Nocardia</taxon>
    </lineage>
</organism>
<protein>
    <submittedName>
        <fullName evidence="5">NAD(P)-dependent oxidoreductase</fullName>
    </submittedName>
</protein>
<dbReference type="InterPro" id="IPR048666">
    <property type="entry name" value="RedAm-like_C"/>
</dbReference>
<dbReference type="Proteomes" id="UP000323876">
    <property type="component" value="Unassembled WGS sequence"/>
</dbReference>
<reference evidence="5 6" key="1">
    <citation type="submission" date="2019-09" db="EMBL/GenBank/DDBJ databases">
        <authorList>
            <person name="Wang X."/>
        </authorList>
    </citation>
    <scope>NUCLEOTIDE SEQUENCE [LARGE SCALE GENOMIC DNA]</scope>
    <source>
        <strain evidence="5 6">CICC 11023</strain>
    </source>
</reference>
<dbReference type="EMBL" id="VXLC01000014">
    <property type="protein sequence ID" value="KAA8886211.1"/>
    <property type="molecule type" value="Genomic_DNA"/>
</dbReference>
<dbReference type="GO" id="GO:0016491">
    <property type="term" value="F:oxidoreductase activity"/>
    <property type="evidence" value="ECO:0007669"/>
    <property type="project" value="UniProtKB-KW"/>
</dbReference>
<dbReference type="InterPro" id="IPR006115">
    <property type="entry name" value="6PGDH_NADP-bd"/>
</dbReference>
<sequence length="303" mass="32996">MNTQYSVDEQGEHVSLVGLGPMGTALAEALLKNGHSLTVWNRTPEKADELVAAGARRAQTAAEAVAASPMTIVCLKDYETMYRVFDRAEQALDSRALVNLNSGTPAEAHAALAWSAERGIDYLDGAIMVPPPLVGEPQAVFLYSGERRVFDHHRARLSDLGDPRYLGADIGLAVLYNTALLDMMYATLNGWLHATALLDSANVPAQKFAELALGWFMPTVVGYASLAEQAPDLDAANYPGAMGTLEMNLNALEHITRTSDEQGVWSDQPRLMKEIAERAVTAGYGLHGYRAIYELFKKERSRS</sequence>
<dbReference type="InterPro" id="IPR051265">
    <property type="entry name" value="HIBADH-related_NP60_sf"/>
</dbReference>